<keyword evidence="2" id="KW-1185">Reference proteome</keyword>
<proteinExistence type="predicted"/>
<name>A0AAN5DFW5_9BILA</name>
<dbReference type="Proteomes" id="UP001328107">
    <property type="component" value="Unassembled WGS sequence"/>
</dbReference>
<evidence type="ECO:0008006" key="3">
    <source>
        <dbReference type="Google" id="ProtNLM"/>
    </source>
</evidence>
<evidence type="ECO:0000313" key="1">
    <source>
        <dbReference type="EMBL" id="GMR61029.1"/>
    </source>
</evidence>
<sequence length="168" mass="20013">RLNIANWPKEVHQRLVHYVPIEDQIKLRCMCTSLRNAIQENKRLLIEEIDIRRLDETELGLFIAQDAKEGRFVIANKNFKWVERPLLRTFKEMRRGMVDWTRHHRNRMGRIKTAIRAMLKIADIRKLTISQANLSNSLLRDIIRVLDGQKIYALNLEAQMYDHDRADL</sequence>
<reference evidence="2" key="1">
    <citation type="submission" date="2022-10" db="EMBL/GenBank/DDBJ databases">
        <title>Genome assembly of Pristionchus species.</title>
        <authorList>
            <person name="Yoshida K."/>
            <person name="Sommer R.J."/>
        </authorList>
    </citation>
    <scope>NUCLEOTIDE SEQUENCE [LARGE SCALE GENOMIC DNA]</scope>
    <source>
        <strain evidence="2">RS5460</strain>
    </source>
</reference>
<dbReference type="AlphaFoldDB" id="A0AAN5DFW5"/>
<protein>
    <recommendedName>
        <fullName evidence="3">F-box domain-containing protein</fullName>
    </recommendedName>
</protein>
<organism evidence="1 2">
    <name type="scientific">Pristionchus mayeri</name>
    <dbReference type="NCBI Taxonomy" id="1317129"/>
    <lineage>
        <taxon>Eukaryota</taxon>
        <taxon>Metazoa</taxon>
        <taxon>Ecdysozoa</taxon>
        <taxon>Nematoda</taxon>
        <taxon>Chromadorea</taxon>
        <taxon>Rhabditida</taxon>
        <taxon>Rhabditina</taxon>
        <taxon>Diplogasteromorpha</taxon>
        <taxon>Diplogasteroidea</taxon>
        <taxon>Neodiplogasteridae</taxon>
        <taxon>Pristionchus</taxon>
    </lineage>
</organism>
<gene>
    <name evidence="1" type="ORF">PMAYCL1PPCAC_31224</name>
</gene>
<accession>A0AAN5DFW5</accession>
<evidence type="ECO:0000313" key="2">
    <source>
        <dbReference type="Proteomes" id="UP001328107"/>
    </source>
</evidence>
<comment type="caution">
    <text evidence="1">The sequence shown here is derived from an EMBL/GenBank/DDBJ whole genome shotgun (WGS) entry which is preliminary data.</text>
</comment>
<feature type="non-terminal residue" evidence="1">
    <location>
        <position position="1"/>
    </location>
</feature>
<dbReference type="EMBL" id="BTRK01000006">
    <property type="protein sequence ID" value="GMR61029.1"/>
    <property type="molecule type" value="Genomic_DNA"/>
</dbReference>
<feature type="non-terminal residue" evidence="1">
    <location>
        <position position="168"/>
    </location>
</feature>